<feature type="transmembrane region" description="Helical" evidence="7">
    <location>
        <begin position="202"/>
        <end position="222"/>
    </location>
</feature>
<evidence type="ECO:0000313" key="10">
    <source>
        <dbReference type="Proteomes" id="UP001259832"/>
    </source>
</evidence>
<dbReference type="GO" id="GO:0016020">
    <property type="term" value="C:membrane"/>
    <property type="evidence" value="ECO:0007669"/>
    <property type="project" value="UniProtKB-SubCell"/>
</dbReference>
<feature type="transmembrane region" description="Helical" evidence="7">
    <location>
        <begin position="454"/>
        <end position="470"/>
    </location>
</feature>
<dbReference type="Pfam" id="PF01490">
    <property type="entry name" value="Aa_trans"/>
    <property type="match status" value="1"/>
</dbReference>
<feature type="transmembrane region" description="Helical" evidence="7">
    <location>
        <begin position="324"/>
        <end position="344"/>
    </location>
</feature>
<comment type="caution">
    <text evidence="9">The sequence shown here is derived from an EMBL/GenBank/DDBJ whole genome shotgun (WGS) entry which is preliminary data.</text>
</comment>
<evidence type="ECO:0000313" key="9">
    <source>
        <dbReference type="EMBL" id="KAK1948609.1"/>
    </source>
</evidence>
<evidence type="ECO:0000256" key="5">
    <source>
        <dbReference type="ARBA" id="ARBA00023180"/>
    </source>
</evidence>
<dbReference type="PANTHER" id="PTHR16189">
    <property type="entry name" value="TRANSMEMBRANE PROTEIN 104-RELATED"/>
    <property type="match status" value="1"/>
</dbReference>
<feature type="domain" description="Amino acid transporter transmembrane" evidence="8">
    <location>
        <begin position="190"/>
        <end position="512"/>
    </location>
</feature>
<comment type="similarity">
    <text evidence="6">Belongs to the TMEM104 family.</text>
</comment>
<organism evidence="9 10">
    <name type="scientific">Phytophthora citrophthora</name>
    <dbReference type="NCBI Taxonomy" id="4793"/>
    <lineage>
        <taxon>Eukaryota</taxon>
        <taxon>Sar</taxon>
        <taxon>Stramenopiles</taxon>
        <taxon>Oomycota</taxon>
        <taxon>Peronosporomycetes</taxon>
        <taxon>Peronosporales</taxon>
        <taxon>Peronosporaceae</taxon>
        <taxon>Phytophthora</taxon>
    </lineage>
</organism>
<feature type="transmembrane region" description="Helical" evidence="7">
    <location>
        <begin position="399"/>
        <end position="419"/>
    </location>
</feature>
<evidence type="ECO:0000256" key="6">
    <source>
        <dbReference type="ARBA" id="ARBA00038166"/>
    </source>
</evidence>
<comment type="subcellular location">
    <subcellularLocation>
        <location evidence="1">Membrane</location>
        <topology evidence="1">Multi-pass membrane protein</topology>
    </subcellularLocation>
</comment>
<dbReference type="Proteomes" id="UP001259832">
    <property type="component" value="Unassembled WGS sequence"/>
</dbReference>
<proteinExistence type="inferred from homology"/>
<protein>
    <submittedName>
        <fullName evidence="9">Transmembrane protein 104</fullName>
    </submittedName>
</protein>
<feature type="transmembrane region" description="Helical" evidence="7">
    <location>
        <begin position="541"/>
        <end position="563"/>
    </location>
</feature>
<gene>
    <name evidence="9" type="ORF">P3T76_000898</name>
</gene>
<evidence type="ECO:0000256" key="1">
    <source>
        <dbReference type="ARBA" id="ARBA00004141"/>
    </source>
</evidence>
<accession>A0AAD9LVY9</accession>
<dbReference type="EMBL" id="JASMQC010000001">
    <property type="protein sequence ID" value="KAK1948609.1"/>
    <property type="molecule type" value="Genomic_DNA"/>
</dbReference>
<evidence type="ECO:0000256" key="3">
    <source>
        <dbReference type="ARBA" id="ARBA00022989"/>
    </source>
</evidence>
<feature type="transmembrane region" description="Helical" evidence="7">
    <location>
        <begin position="12"/>
        <end position="37"/>
    </location>
</feature>
<sequence>MAGGGPSIGSYSPLTGFVFIFNLIVGAGALTIPHAFANCFAADELQVGLIYGSIALSILASVSYVTATFMIEAIAGVNALKRRARELGLDATNGDEKRPLDELSDSDDGDAHTEFVPLMVANEVLLIFGSLSTNMWTTLSRGLRLCLVLQKQDALERKLRAKTSELRFHFDLSKKVRDCKMSGINLMELAEMAELLFNNRGIVAFYACITVYLYGDLAIYAVAVPKSLREIICPRPSADAIVWDCSDKFNSSDLYRLFVVLFGLLLGPFTFGHVHKTRTLQLVSTVIRHASFGLMIMLAIIGIARGHGRSVADVVSYEKPANIATFFGVCIYSFMCHHSVPGLVAPITDKSKVGMVLASAFMAVLSVYFVLCASATFRFKPEDVEDVYTLNFKDYPVQAFGYFLSLFPVASFPLICITLRENIRHLASRMSDPMPPSDAATPPRGLFGFLETNMYALVALLPPLVVAFFTEDVSMLVGFTGAYAGLGIQWIVPTFLVFCLRRRLAAEWKQMHPMEVAVTRPGTAAARGNKNRFASPFAHQVWLYMVLAFSLVSVVLITITHGMH</sequence>
<feature type="transmembrane region" description="Helical" evidence="7">
    <location>
        <begin position="254"/>
        <end position="274"/>
    </location>
</feature>
<evidence type="ECO:0000259" key="8">
    <source>
        <dbReference type="Pfam" id="PF01490"/>
    </source>
</evidence>
<keyword evidence="4 7" id="KW-0472">Membrane</keyword>
<keyword evidence="2 7" id="KW-0812">Transmembrane</keyword>
<feature type="transmembrane region" description="Helical" evidence="7">
    <location>
        <begin position="476"/>
        <end position="500"/>
    </location>
</feature>
<evidence type="ECO:0000256" key="2">
    <source>
        <dbReference type="ARBA" id="ARBA00022692"/>
    </source>
</evidence>
<feature type="transmembrane region" description="Helical" evidence="7">
    <location>
        <begin position="356"/>
        <end position="379"/>
    </location>
</feature>
<feature type="transmembrane region" description="Helical" evidence="7">
    <location>
        <begin position="286"/>
        <end position="304"/>
    </location>
</feature>
<dbReference type="InterPro" id="IPR013057">
    <property type="entry name" value="AA_transpt_TM"/>
</dbReference>
<name>A0AAD9LVY9_9STRA</name>
<keyword evidence="5" id="KW-0325">Glycoprotein</keyword>
<dbReference type="AlphaFoldDB" id="A0AAD9LVY9"/>
<evidence type="ECO:0000256" key="4">
    <source>
        <dbReference type="ARBA" id="ARBA00023136"/>
    </source>
</evidence>
<evidence type="ECO:0000256" key="7">
    <source>
        <dbReference type="SAM" id="Phobius"/>
    </source>
</evidence>
<keyword evidence="10" id="KW-1185">Reference proteome</keyword>
<reference evidence="9" key="1">
    <citation type="submission" date="2023-08" db="EMBL/GenBank/DDBJ databases">
        <title>Reference Genome Resource for the Citrus Pathogen Phytophthora citrophthora.</title>
        <authorList>
            <person name="Moller H."/>
            <person name="Coetzee B."/>
            <person name="Rose L.J."/>
            <person name="Van Niekerk J.M."/>
        </authorList>
    </citation>
    <scope>NUCLEOTIDE SEQUENCE</scope>
    <source>
        <strain evidence="9">STE-U-9442</strain>
    </source>
</reference>
<keyword evidence="3 7" id="KW-1133">Transmembrane helix</keyword>
<feature type="transmembrane region" description="Helical" evidence="7">
    <location>
        <begin position="49"/>
        <end position="75"/>
    </location>
</feature>
<dbReference type="PANTHER" id="PTHR16189:SF0">
    <property type="entry name" value="TRANSMEMBRANE PROTEIN 104"/>
    <property type="match status" value="1"/>
</dbReference>